<evidence type="ECO:0000256" key="2">
    <source>
        <dbReference type="ARBA" id="ARBA00004323"/>
    </source>
</evidence>
<keyword evidence="20" id="KW-1185">Reference proteome</keyword>
<dbReference type="GO" id="GO:0030246">
    <property type="term" value="F:carbohydrate binding"/>
    <property type="evidence" value="ECO:0007669"/>
    <property type="project" value="UniProtKB-KW"/>
</dbReference>
<evidence type="ECO:0000313" key="19">
    <source>
        <dbReference type="EMBL" id="KAB0383862.1"/>
    </source>
</evidence>
<dbReference type="InterPro" id="IPR029044">
    <property type="entry name" value="Nucleotide-diphossugar_trans"/>
</dbReference>
<evidence type="ECO:0000256" key="13">
    <source>
        <dbReference type="ARBA" id="ARBA00023034"/>
    </source>
</evidence>
<dbReference type="FunFam" id="2.80.10.50:FF:000017">
    <property type="entry name" value="Polypeptide N-acetylgalactosaminyltransferase"/>
    <property type="match status" value="1"/>
</dbReference>
<dbReference type="EC" id="2.4.1.41" evidence="5"/>
<dbReference type="GO" id="GO:0006493">
    <property type="term" value="P:protein O-linked glycosylation"/>
    <property type="evidence" value="ECO:0007669"/>
    <property type="project" value="TreeGrafter"/>
</dbReference>
<dbReference type="InterPro" id="IPR035992">
    <property type="entry name" value="Ricin_B-like_lectins"/>
</dbReference>
<dbReference type="PANTHER" id="PTHR11675">
    <property type="entry name" value="N-ACETYLGALACTOSAMINYLTRANSFERASE"/>
    <property type="match status" value="1"/>
</dbReference>
<dbReference type="CDD" id="cd23474">
    <property type="entry name" value="beta-trefoil_Ricin_GALNT17"/>
    <property type="match status" value="1"/>
</dbReference>
<keyword evidence="8" id="KW-0812">Transmembrane</keyword>
<evidence type="ECO:0000256" key="14">
    <source>
        <dbReference type="ARBA" id="ARBA00023136"/>
    </source>
</evidence>
<comment type="caution">
    <text evidence="19">The sequence shown here is derived from an EMBL/GenBank/DDBJ whole genome shotgun (WGS) entry which is preliminary data.</text>
</comment>
<evidence type="ECO:0000256" key="9">
    <source>
        <dbReference type="ARBA" id="ARBA00022723"/>
    </source>
</evidence>
<evidence type="ECO:0000256" key="3">
    <source>
        <dbReference type="ARBA" id="ARBA00004922"/>
    </source>
</evidence>
<evidence type="ECO:0000256" key="6">
    <source>
        <dbReference type="ARBA" id="ARBA00022676"/>
    </source>
</evidence>
<comment type="subcellular location">
    <subcellularLocation>
        <location evidence="2">Golgi apparatus membrane</location>
        <topology evidence="2">Single-pass type II membrane protein</topology>
    </subcellularLocation>
</comment>
<keyword evidence="13" id="KW-0333">Golgi apparatus</keyword>
<evidence type="ECO:0000256" key="11">
    <source>
        <dbReference type="ARBA" id="ARBA00022968"/>
    </source>
</evidence>
<keyword evidence="15" id="KW-1015">Disulfide bond</keyword>
<dbReference type="GO" id="GO:0000139">
    <property type="term" value="C:Golgi membrane"/>
    <property type="evidence" value="ECO:0007669"/>
    <property type="project" value="UniProtKB-SubCell"/>
</dbReference>
<evidence type="ECO:0000256" key="12">
    <source>
        <dbReference type="ARBA" id="ARBA00022989"/>
    </source>
</evidence>
<dbReference type="Pfam" id="PF00652">
    <property type="entry name" value="Ricin_B_lectin"/>
    <property type="match status" value="1"/>
</dbReference>
<keyword evidence="16" id="KW-0325">Glycoprotein</keyword>
<keyword evidence="12" id="KW-1133">Transmembrane helix</keyword>
<keyword evidence="14" id="KW-0472">Membrane</keyword>
<sequence>MCPSNLVGWNVHLNWEKPAHHLQAGRGEHQGSGVHLGSGLSGSLEKDWKDRSNKVNVLLVRNLLCFEQIFADRQKAKICKLLGHRWGCSQGLILGQALKGFRGTKYSGGEGRGDSPVSDGMECWGYRSLKEVNHLRSSPSSALLFPVLQKSESESRSVESLCDPFPPQTGIHPLNLLFPISLLEVAQSCPTLCDPGDPTVHGILQARILEWVATLFSRLQHVGSSSLTRDQTQVPGIGTAKSEPLDHQGSSHSALIFVYVMRRWSKITVLHVGTTSDWKENLHGCQLCFTGKFRKPMSLGAPHIGLWEFLCWADEVLALQVWLCGGSMEVLPCSRVAHIERKKKPYNSNIGFYTKRNALRVAEVWMDDYKSHVYIAWNLPLENPGIDIGDVSERRALRKSLKCKNFQWYLDHVYPEMRRYNNTVAYGELRNNKAKDVCLDQGPMENHTAILYPCHGWGPQLARYTKEGFLHLGALGTTTLLPDTRCLVDNAKSRLPQLLDCDKVKSSLYKRWNFIQNGAIMNRGTGRCLEVENRGLAGIDLTLRSCTGQRWTIKNSIK</sequence>
<dbReference type="SUPFAM" id="SSF50370">
    <property type="entry name" value="Ricin B-like lectins"/>
    <property type="match status" value="1"/>
</dbReference>
<dbReference type="Gene3D" id="2.80.10.50">
    <property type="match status" value="1"/>
</dbReference>
<dbReference type="FunFam" id="3.90.550.10:FF:000192">
    <property type="entry name" value="Polypeptide N-acetylgalactosaminyltransferase 9"/>
    <property type="match status" value="1"/>
</dbReference>
<evidence type="ECO:0000256" key="4">
    <source>
        <dbReference type="ARBA" id="ARBA00005680"/>
    </source>
</evidence>
<dbReference type="AlphaFoldDB" id="A0A5J5MWQ7"/>
<evidence type="ECO:0000256" key="8">
    <source>
        <dbReference type="ARBA" id="ARBA00022692"/>
    </source>
</evidence>
<evidence type="ECO:0000256" key="16">
    <source>
        <dbReference type="ARBA" id="ARBA00023180"/>
    </source>
</evidence>
<organism evidence="19 20">
    <name type="scientific">Muntiacus reevesi</name>
    <name type="common">Reeves' muntjac</name>
    <name type="synonym">Cervus reevesi</name>
    <dbReference type="NCBI Taxonomy" id="9886"/>
    <lineage>
        <taxon>Eukaryota</taxon>
        <taxon>Metazoa</taxon>
        <taxon>Chordata</taxon>
        <taxon>Craniata</taxon>
        <taxon>Vertebrata</taxon>
        <taxon>Euteleostomi</taxon>
        <taxon>Mammalia</taxon>
        <taxon>Eutheria</taxon>
        <taxon>Laurasiatheria</taxon>
        <taxon>Artiodactyla</taxon>
        <taxon>Ruminantia</taxon>
        <taxon>Pecora</taxon>
        <taxon>Cervidae</taxon>
        <taxon>Muntiacinae</taxon>
        <taxon>Muntiacus</taxon>
    </lineage>
</organism>
<dbReference type="SUPFAM" id="SSF53448">
    <property type="entry name" value="Nucleotide-diphospho-sugar transferases"/>
    <property type="match status" value="1"/>
</dbReference>
<proteinExistence type="inferred from homology"/>
<reference evidence="19 20" key="1">
    <citation type="submission" date="2019-06" db="EMBL/GenBank/DDBJ databases">
        <title>Discovery of a novel chromosome fission-fusion reversal in muntjac.</title>
        <authorList>
            <person name="Mudd A.B."/>
            <person name="Bredeson J.V."/>
            <person name="Baum R."/>
            <person name="Hockemeyer D."/>
            <person name="Rokhsar D.S."/>
        </authorList>
    </citation>
    <scope>NUCLEOTIDE SEQUENCE [LARGE SCALE GENOMIC DNA]</scope>
    <source>
        <strain evidence="19">UCam_UCB_Mr</strain>
        <tissue evidence="19">Fibroblast cell line</tissue>
    </source>
</reference>
<gene>
    <name evidence="19" type="ORF">FD755_005779</name>
</gene>
<protein>
    <recommendedName>
        <fullName evidence="5">polypeptide N-acetylgalactosaminyltransferase</fullName>
        <ecNumber evidence="5">2.4.1.41</ecNumber>
    </recommendedName>
</protein>
<dbReference type="GO" id="GO:0046872">
    <property type="term" value="F:metal ion binding"/>
    <property type="evidence" value="ECO:0007669"/>
    <property type="project" value="UniProtKB-KW"/>
</dbReference>
<dbReference type="Gene3D" id="3.90.550.10">
    <property type="entry name" value="Spore Coat Polysaccharide Biosynthesis Protein SpsA, Chain A"/>
    <property type="match status" value="1"/>
</dbReference>
<dbReference type="EMBL" id="VCEB01000002">
    <property type="protein sequence ID" value="KAB0383862.1"/>
    <property type="molecule type" value="Genomic_DNA"/>
</dbReference>
<keyword evidence="7" id="KW-0808">Transferase</keyword>
<evidence type="ECO:0000256" key="15">
    <source>
        <dbReference type="ARBA" id="ARBA00023157"/>
    </source>
</evidence>
<feature type="domain" description="Ricin B lectin" evidence="18">
    <location>
        <begin position="425"/>
        <end position="554"/>
    </location>
</feature>
<keyword evidence="11" id="KW-0735">Signal-anchor</keyword>
<accession>A0A5J5MWQ7</accession>
<keyword evidence="9" id="KW-0479">Metal-binding</keyword>
<keyword evidence="10" id="KW-0430">Lectin</keyword>
<dbReference type="InterPro" id="IPR000772">
    <property type="entry name" value="Ricin_B_lectin"/>
</dbReference>
<comment type="similarity">
    <text evidence="4">Belongs to the glycosyltransferase 2 family. GalNAc-T subfamily.</text>
</comment>
<dbReference type="PANTHER" id="PTHR11675:SF38">
    <property type="entry name" value="POLYPEPTIDE N-ACETYLGALACTOSAMINYLTRANSFERASE 17"/>
    <property type="match status" value="1"/>
</dbReference>
<dbReference type="PROSITE" id="PS50231">
    <property type="entry name" value="RICIN_B_LECTIN"/>
    <property type="match status" value="1"/>
</dbReference>
<dbReference type="SMART" id="SM00458">
    <property type="entry name" value="RICIN"/>
    <property type="match status" value="1"/>
</dbReference>
<evidence type="ECO:0000256" key="10">
    <source>
        <dbReference type="ARBA" id="ARBA00022734"/>
    </source>
</evidence>
<keyword evidence="6" id="KW-0328">Glycosyltransferase</keyword>
<keyword evidence="17" id="KW-0464">Manganese</keyword>
<comment type="pathway">
    <text evidence="3">Protein modification; protein glycosylation.</text>
</comment>
<dbReference type="Proteomes" id="UP000326062">
    <property type="component" value="Chromosome 2"/>
</dbReference>
<evidence type="ECO:0000313" key="20">
    <source>
        <dbReference type="Proteomes" id="UP000326062"/>
    </source>
</evidence>
<dbReference type="GO" id="GO:0004653">
    <property type="term" value="F:polypeptide N-acetylgalactosaminyltransferase activity"/>
    <property type="evidence" value="ECO:0007669"/>
    <property type="project" value="UniProtKB-EC"/>
</dbReference>
<comment type="cofactor">
    <cofactor evidence="1">
        <name>Mn(2+)</name>
        <dbReference type="ChEBI" id="CHEBI:29035"/>
    </cofactor>
</comment>
<evidence type="ECO:0000259" key="18">
    <source>
        <dbReference type="SMART" id="SM00458"/>
    </source>
</evidence>
<evidence type="ECO:0000256" key="7">
    <source>
        <dbReference type="ARBA" id="ARBA00022679"/>
    </source>
</evidence>
<evidence type="ECO:0000256" key="1">
    <source>
        <dbReference type="ARBA" id="ARBA00001936"/>
    </source>
</evidence>
<evidence type="ECO:0000256" key="17">
    <source>
        <dbReference type="ARBA" id="ARBA00023211"/>
    </source>
</evidence>
<name>A0A5J5MWQ7_MUNRE</name>
<evidence type="ECO:0000256" key="5">
    <source>
        <dbReference type="ARBA" id="ARBA00012644"/>
    </source>
</evidence>